<gene>
    <name evidence="2" type="ORF">ACJRO7_020313</name>
</gene>
<dbReference type="Proteomes" id="UP001634007">
    <property type="component" value="Unassembled WGS sequence"/>
</dbReference>
<keyword evidence="3" id="KW-1185">Reference proteome</keyword>
<evidence type="ECO:0000256" key="1">
    <source>
        <dbReference type="SAM" id="MobiDB-lite"/>
    </source>
</evidence>
<evidence type="ECO:0000313" key="2">
    <source>
        <dbReference type="EMBL" id="KAL3738911.1"/>
    </source>
</evidence>
<protein>
    <submittedName>
        <fullName evidence="2">Uncharacterized protein</fullName>
    </submittedName>
</protein>
<feature type="non-terminal residue" evidence="2">
    <location>
        <position position="1"/>
    </location>
</feature>
<sequence length="78" mass="8305">LLSDTGRPDLCCTPHALHSVFGLSGPAHHCGVFSNALASFGLRLARSGWGSPRQPRALVPRSAARERSLSTQVQLLSQ</sequence>
<evidence type="ECO:0000313" key="3">
    <source>
        <dbReference type="Proteomes" id="UP001634007"/>
    </source>
</evidence>
<organism evidence="2 3">
    <name type="scientific">Eucalyptus globulus</name>
    <name type="common">Tasmanian blue gum</name>
    <dbReference type="NCBI Taxonomy" id="34317"/>
    <lineage>
        <taxon>Eukaryota</taxon>
        <taxon>Viridiplantae</taxon>
        <taxon>Streptophyta</taxon>
        <taxon>Embryophyta</taxon>
        <taxon>Tracheophyta</taxon>
        <taxon>Spermatophyta</taxon>
        <taxon>Magnoliopsida</taxon>
        <taxon>eudicotyledons</taxon>
        <taxon>Gunneridae</taxon>
        <taxon>Pentapetalae</taxon>
        <taxon>rosids</taxon>
        <taxon>malvids</taxon>
        <taxon>Myrtales</taxon>
        <taxon>Myrtaceae</taxon>
        <taxon>Myrtoideae</taxon>
        <taxon>Eucalypteae</taxon>
        <taxon>Eucalyptus</taxon>
    </lineage>
</organism>
<feature type="region of interest" description="Disordered" evidence="1">
    <location>
        <begin position="49"/>
        <end position="78"/>
    </location>
</feature>
<accession>A0ABD3KP37</accession>
<comment type="caution">
    <text evidence="2">The sequence shown here is derived from an EMBL/GenBank/DDBJ whole genome shotgun (WGS) entry which is preliminary data.</text>
</comment>
<dbReference type="AlphaFoldDB" id="A0ABD3KP37"/>
<proteinExistence type="predicted"/>
<reference evidence="2 3" key="1">
    <citation type="submission" date="2024-11" db="EMBL/GenBank/DDBJ databases">
        <title>Chromosome-level genome assembly of Eucalyptus globulus Labill. provides insights into its genome evolution.</title>
        <authorList>
            <person name="Li X."/>
        </authorList>
    </citation>
    <scope>NUCLEOTIDE SEQUENCE [LARGE SCALE GENOMIC DNA]</scope>
    <source>
        <strain evidence="2">CL2024</strain>
        <tissue evidence="2">Fresh tender leaves</tissue>
    </source>
</reference>
<name>A0ABD3KP37_EUCGL</name>
<dbReference type="EMBL" id="JBJKBG010000005">
    <property type="protein sequence ID" value="KAL3738911.1"/>
    <property type="molecule type" value="Genomic_DNA"/>
</dbReference>
<feature type="compositionally biased region" description="Polar residues" evidence="1">
    <location>
        <begin position="69"/>
        <end position="78"/>
    </location>
</feature>